<name>A0A017TBU1_9BACT</name>
<dbReference type="GO" id="GO:0006412">
    <property type="term" value="P:translation"/>
    <property type="evidence" value="ECO:0007669"/>
    <property type="project" value="InterPro"/>
</dbReference>
<dbReference type="Pfam" id="PF01196">
    <property type="entry name" value="Ribosomal_L17"/>
    <property type="match status" value="1"/>
</dbReference>
<dbReference type="RefSeq" id="WP_231511338.1">
    <property type="nucleotide sequence ID" value="NZ_ASRX01000015.1"/>
</dbReference>
<evidence type="ECO:0000256" key="5">
    <source>
        <dbReference type="RuleBase" id="RU000660"/>
    </source>
</evidence>
<comment type="caution">
    <text evidence="7">The sequence shown here is derived from an EMBL/GenBank/DDBJ whole genome shotgun (WGS) entry which is preliminary data.</text>
</comment>
<dbReference type="NCBIfam" id="TIGR00059">
    <property type="entry name" value="L17"/>
    <property type="match status" value="1"/>
</dbReference>
<dbReference type="PANTHER" id="PTHR14413">
    <property type="entry name" value="RIBOSOMAL PROTEIN L17"/>
    <property type="match status" value="1"/>
</dbReference>
<comment type="similarity">
    <text evidence="1 5">Belongs to the bacterial ribosomal protein bL17 family.</text>
</comment>
<evidence type="ECO:0000256" key="3">
    <source>
        <dbReference type="ARBA" id="ARBA00023274"/>
    </source>
</evidence>
<dbReference type="PANTHER" id="PTHR14413:SF16">
    <property type="entry name" value="LARGE RIBOSOMAL SUBUNIT PROTEIN BL17M"/>
    <property type="match status" value="1"/>
</dbReference>
<dbReference type="InterPro" id="IPR036373">
    <property type="entry name" value="Ribosomal_bL17_sf"/>
</dbReference>
<dbReference type="AlphaFoldDB" id="A0A017TBU1"/>
<accession>A0A017TBU1</accession>
<protein>
    <recommendedName>
        <fullName evidence="4 6">50S ribosomal protein L17</fullName>
    </recommendedName>
</protein>
<dbReference type="SUPFAM" id="SSF64263">
    <property type="entry name" value="Prokaryotic ribosomal protein L17"/>
    <property type="match status" value="1"/>
</dbReference>
<gene>
    <name evidence="7" type="ORF">CAP_1839</name>
</gene>
<dbReference type="GO" id="GO:0015934">
    <property type="term" value="C:large ribosomal subunit"/>
    <property type="evidence" value="ECO:0007669"/>
    <property type="project" value="TreeGrafter"/>
</dbReference>
<evidence type="ECO:0000256" key="1">
    <source>
        <dbReference type="ARBA" id="ARBA00008777"/>
    </source>
</evidence>
<evidence type="ECO:0000256" key="4">
    <source>
        <dbReference type="ARBA" id="ARBA00035494"/>
    </source>
</evidence>
<evidence type="ECO:0000313" key="7">
    <source>
        <dbReference type="EMBL" id="EYF06709.1"/>
    </source>
</evidence>
<sequence>MLRNLAANLITHERIETTEAKAKELRRVAERLISKATRLGAVAYTPTAELAVGDRAKRLHVERLLGSYIPRWGVKSDGSKVDIIAKVLGELSKRFEGRPGGYTRIVKLGPRRGDNAPMTLIEFIDAAPIAESGPTQASAVTAAEPQVPVSAAG</sequence>
<keyword evidence="2 5" id="KW-0689">Ribosomal protein</keyword>
<dbReference type="eggNOG" id="COG0203">
    <property type="taxonomic scope" value="Bacteria"/>
</dbReference>
<proteinExistence type="inferred from homology"/>
<dbReference type="Proteomes" id="UP000019678">
    <property type="component" value="Unassembled WGS sequence"/>
</dbReference>
<dbReference type="GO" id="GO:0003735">
    <property type="term" value="F:structural constituent of ribosome"/>
    <property type="evidence" value="ECO:0007669"/>
    <property type="project" value="InterPro"/>
</dbReference>
<keyword evidence="8" id="KW-1185">Reference proteome</keyword>
<keyword evidence="3 5" id="KW-0687">Ribonucleoprotein</keyword>
<reference evidence="7 8" key="1">
    <citation type="submission" date="2013-05" db="EMBL/GenBank/DDBJ databases">
        <title>Genome assembly of Chondromyces apiculatus DSM 436.</title>
        <authorList>
            <person name="Sharma G."/>
            <person name="Khatri I."/>
            <person name="Kaur C."/>
            <person name="Mayilraj S."/>
            <person name="Subramanian S."/>
        </authorList>
    </citation>
    <scope>NUCLEOTIDE SEQUENCE [LARGE SCALE GENOMIC DNA]</scope>
    <source>
        <strain evidence="7 8">DSM 436</strain>
    </source>
</reference>
<dbReference type="EMBL" id="ASRX01000015">
    <property type="protein sequence ID" value="EYF06709.1"/>
    <property type="molecule type" value="Genomic_DNA"/>
</dbReference>
<dbReference type="STRING" id="1192034.CAP_1839"/>
<dbReference type="InterPro" id="IPR000456">
    <property type="entry name" value="Ribosomal_bL17"/>
</dbReference>
<dbReference type="Gene3D" id="3.90.1030.10">
    <property type="entry name" value="Ribosomal protein L17"/>
    <property type="match status" value="1"/>
</dbReference>
<organism evidence="7 8">
    <name type="scientific">Chondromyces apiculatus DSM 436</name>
    <dbReference type="NCBI Taxonomy" id="1192034"/>
    <lineage>
        <taxon>Bacteria</taxon>
        <taxon>Pseudomonadati</taxon>
        <taxon>Myxococcota</taxon>
        <taxon>Polyangia</taxon>
        <taxon>Polyangiales</taxon>
        <taxon>Polyangiaceae</taxon>
        <taxon>Chondromyces</taxon>
    </lineage>
</organism>
<evidence type="ECO:0000256" key="2">
    <source>
        <dbReference type="ARBA" id="ARBA00022980"/>
    </source>
</evidence>
<evidence type="ECO:0000313" key="8">
    <source>
        <dbReference type="Proteomes" id="UP000019678"/>
    </source>
</evidence>
<evidence type="ECO:0000256" key="6">
    <source>
        <dbReference type="RuleBase" id="RU000661"/>
    </source>
</evidence>